<feature type="transmembrane region" description="Helical" evidence="6">
    <location>
        <begin position="80"/>
        <end position="101"/>
    </location>
</feature>
<evidence type="ECO:0000256" key="5">
    <source>
        <dbReference type="ARBA" id="ARBA00023136"/>
    </source>
</evidence>
<dbReference type="OMA" id="YIANMTH"/>
<evidence type="ECO:0000256" key="3">
    <source>
        <dbReference type="ARBA" id="ARBA00022692"/>
    </source>
</evidence>
<comment type="similarity">
    <text evidence="2 6">Belongs to the tetraspanin (TM4SF) family.</text>
</comment>
<name>A0A7I4Y3M1_HAECO</name>
<keyword evidence="4 6" id="KW-1133">Transmembrane helix</keyword>
<dbReference type="PROSITE" id="PS00421">
    <property type="entry name" value="TM4_1"/>
    <property type="match status" value="1"/>
</dbReference>
<evidence type="ECO:0000256" key="2">
    <source>
        <dbReference type="ARBA" id="ARBA00006840"/>
    </source>
</evidence>
<dbReference type="Gene3D" id="1.10.1450.10">
    <property type="entry name" value="Tetraspanin"/>
    <property type="match status" value="1"/>
</dbReference>
<feature type="transmembrane region" description="Helical" evidence="6">
    <location>
        <begin position="36"/>
        <end position="60"/>
    </location>
</feature>
<dbReference type="OrthoDB" id="10033535at2759"/>
<dbReference type="WBParaSite" id="HCON_00044605-00001">
    <property type="protein sequence ID" value="HCON_00044605-00001"/>
    <property type="gene ID" value="HCON_00044605"/>
</dbReference>
<feature type="transmembrane region" description="Helical" evidence="6">
    <location>
        <begin position="271"/>
        <end position="292"/>
    </location>
</feature>
<dbReference type="AlphaFoldDB" id="A0A7I4Y3M1"/>
<dbReference type="Pfam" id="PF00335">
    <property type="entry name" value="Tetraspanin"/>
    <property type="match status" value="1"/>
</dbReference>
<keyword evidence="3 6" id="KW-0812">Transmembrane</keyword>
<evidence type="ECO:0000313" key="8">
    <source>
        <dbReference type="WBParaSite" id="HCON_00044605-00001"/>
    </source>
</evidence>
<keyword evidence="5 6" id="KW-0472">Membrane</keyword>
<keyword evidence="7" id="KW-1185">Reference proteome</keyword>
<dbReference type="InterPro" id="IPR018503">
    <property type="entry name" value="Tetraspanin_CS"/>
</dbReference>
<dbReference type="InterPro" id="IPR018499">
    <property type="entry name" value="Tetraspanin/Peripherin"/>
</dbReference>
<comment type="subcellular location">
    <subcellularLocation>
        <location evidence="1 6">Membrane</location>
        <topology evidence="1 6">Multi-pass membrane protein</topology>
    </subcellularLocation>
</comment>
<protein>
    <recommendedName>
        <fullName evidence="6">Tetraspanin</fullName>
    </recommendedName>
</protein>
<proteinExistence type="inferred from homology"/>
<dbReference type="SUPFAM" id="SSF48652">
    <property type="entry name" value="Tetraspanin"/>
    <property type="match status" value="1"/>
</dbReference>
<evidence type="ECO:0000256" key="6">
    <source>
        <dbReference type="RuleBase" id="RU361218"/>
    </source>
</evidence>
<dbReference type="Proteomes" id="UP000025227">
    <property type="component" value="Unplaced"/>
</dbReference>
<evidence type="ECO:0000313" key="7">
    <source>
        <dbReference type="Proteomes" id="UP000025227"/>
    </source>
</evidence>
<dbReference type="InterPro" id="IPR000301">
    <property type="entry name" value="Tetraspanin_animals"/>
</dbReference>
<evidence type="ECO:0000256" key="1">
    <source>
        <dbReference type="ARBA" id="ARBA00004141"/>
    </source>
</evidence>
<dbReference type="InterPro" id="IPR008952">
    <property type="entry name" value="Tetraspanin_EC2_sf"/>
</dbReference>
<dbReference type="PANTHER" id="PTHR19282">
    <property type="entry name" value="TETRASPANIN"/>
    <property type="match status" value="1"/>
</dbReference>
<dbReference type="PIRSF" id="PIRSF002419">
    <property type="entry name" value="Tetraspanin"/>
    <property type="match status" value="1"/>
</dbReference>
<dbReference type="PRINTS" id="PR00259">
    <property type="entry name" value="TMFOUR"/>
</dbReference>
<feature type="transmembrane region" description="Helical" evidence="6">
    <location>
        <begin position="113"/>
        <end position="138"/>
    </location>
</feature>
<accession>A0A7I4Y3M1</accession>
<reference evidence="8" key="1">
    <citation type="submission" date="2020-12" db="UniProtKB">
        <authorList>
            <consortium name="WormBaseParasite"/>
        </authorList>
    </citation>
    <scope>IDENTIFICATION</scope>
    <source>
        <strain evidence="8">MHco3</strain>
    </source>
</reference>
<dbReference type="GO" id="GO:0005886">
    <property type="term" value="C:plasma membrane"/>
    <property type="evidence" value="ECO:0007669"/>
    <property type="project" value="TreeGrafter"/>
</dbReference>
<dbReference type="PANTHER" id="PTHR19282:SF555">
    <property type="entry name" value="TETRASPANIN-2A"/>
    <property type="match status" value="1"/>
</dbReference>
<evidence type="ECO:0000256" key="4">
    <source>
        <dbReference type="ARBA" id="ARBA00022989"/>
    </source>
</evidence>
<sequence length="307" mass="34422">IQPEVHNRFCFKRTPVLLEEPLRMTIQRSDGDGAKVALVIYTLLFWVSGLALLFIGLWILLDPKQNYILYLLNSVDEHPLLTMAAHIAILAGALSLFVGFIGCCGALKRMRCLLVSFMICLFFLFLADITIGILALVYRSKLSSADSNFGENLKSLLSFSYGVSMEIDSNRQVTAMIDKLQFYEECCGVVSGDDYLASRWMASVASDPAYEHDDPPLVPTSCCRQINGASALNPVARSMARCQQPTPNKMWRHTSGCHEKLLEWLDEQTRVFAIVGFSFAALMVIGMVISLVRCKSVKYYKFVRDED</sequence>
<organism evidence="7 8">
    <name type="scientific">Haemonchus contortus</name>
    <name type="common">Barber pole worm</name>
    <dbReference type="NCBI Taxonomy" id="6289"/>
    <lineage>
        <taxon>Eukaryota</taxon>
        <taxon>Metazoa</taxon>
        <taxon>Ecdysozoa</taxon>
        <taxon>Nematoda</taxon>
        <taxon>Chromadorea</taxon>
        <taxon>Rhabditida</taxon>
        <taxon>Rhabditina</taxon>
        <taxon>Rhabditomorpha</taxon>
        <taxon>Strongyloidea</taxon>
        <taxon>Trichostrongylidae</taxon>
        <taxon>Haemonchus</taxon>
    </lineage>
</organism>